<feature type="signal peptide" evidence="1">
    <location>
        <begin position="1"/>
        <end position="29"/>
    </location>
</feature>
<organism evidence="2 3">
    <name type="scientific">Streptomyces albireticuli</name>
    <dbReference type="NCBI Taxonomy" id="1940"/>
    <lineage>
        <taxon>Bacteria</taxon>
        <taxon>Bacillati</taxon>
        <taxon>Actinomycetota</taxon>
        <taxon>Actinomycetes</taxon>
        <taxon>Kitasatosporales</taxon>
        <taxon>Streptomycetaceae</taxon>
        <taxon>Streptomyces</taxon>
    </lineage>
</organism>
<dbReference type="AlphaFoldDB" id="A0A2A2D543"/>
<dbReference type="RefSeq" id="WP_095583064.1">
    <property type="nucleotide sequence ID" value="NZ_JAJQQS010000010.1"/>
</dbReference>
<evidence type="ECO:0000256" key="1">
    <source>
        <dbReference type="SAM" id="SignalP"/>
    </source>
</evidence>
<dbReference type="PROSITE" id="PS51318">
    <property type="entry name" value="TAT"/>
    <property type="match status" value="1"/>
</dbReference>
<sequence>MSLRRRTRIGLAAAAAVAGLTTAIVPATAAGAAGTSGTAAQAAPGNCPKLYFCGYSQANYKGTLWKITKCNVYYEIPDGWNSGGSWYNNQSNGTVARMYDKNKKLIYSTPPAASGDPTGNWGPVWYVKAC</sequence>
<evidence type="ECO:0000313" key="2">
    <source>
        <dbReference type="EMBL" id="PAU46430.1"/>
    </source>
</evidence>
<dbReference type="Proteomes" id="UP000218944">
    <property type="component" value="Unassembled WGS sequence"/>
</dbReference>
<keyword evidence="3" id="KW-1185">Reference proteome</keyword>
<accession>A0A2A2D543</accession>
<dbReference type="InterPro" id="IPR006311">
    <property type="entry name" value="TAT_signal"/>
</dbReference>
<dbReference type="Pfam" id="PF03995">
    <property type="entry name" value="Inhibitor_I36"/>
    <property type="match status" value="1"/>
</dbReference>
<evidence type="ECO:0008006" key="4">
    <source>
        <dbReference type="Google" id="ProtNLM"/>
    </source>
</evidence>
<feature type="chain" id="PRO_5012945866" description="Peptidase inhibitor" evidence="1">
    <location>
        <begin position="30"/>
        <end position="130"/>
    </location>
</feature>
<reference evidence="2 3" key="1">
    <citation type="submission" date="2017-08" db="EMBL/GenBank/DDBJ databases">
        <title>Genome sequence of Streptomyces albireticuli NRRL B-1670.</title>
        <authorList>
            <person name="Graham D.E."/>
            <person name="Mahan K.M."/>
            <person name="Klingeman D.M."/>
            <person name="Hettich R.L."/>
            <person name="Parry R.J."/>
            <person name="Spain J.C."/>
        </authorList>
    </citation>
    <scope>NUCLEOTIDE SEQUENCE [LARGE SCALE GENOMIC DNA]</scope>
    <source>
        <strain evidence="2 3">NRRL B-1670</strain>
    </source>
</reference>
<proteinExistence type="predicted"/>
<keyword evidence="1" id="KW-0732">Signal</keyword>
<name>A0A2A2D543_9ACTN</name>
<evidence type="ECO:0000313" key="3">
    <source>
        <dbReference type="Proteomes" id="UP000218944"/>
    </source>
</evidence>
<comment type="caution">
    <text evidence="2">The sequence shown here is derived from an EMBL/GenBank/DDBJ whole genome shotgun (WGS) entry which is preliminary data.</text>
</comment>
<protein>
    <recommendedName>
        <fullName evidence="4">Peptidase inhibitor</fullName>
    </recommendedName>
</protein>
<dbReference type="EMBL" id="NSJV01000455">
    <property type="protein sequence ID" value="PAU46430.1"/>
    <property type="molecule type" value="Genomic_DNA"/>
</dbReference>
<gene>
    <name evidence="2" type="ORF">CK936_24095</name>
</gene>